<dbReference type="InterPro" id="IPR000415">
    <property type="entry name" value="Nitroreductase-like"/>
</dbReference>
<dbReference type="Proteomes" id="UP000009154">
    <property type="component" value="Chromosome"/>
</dbReference>
<dbReference type="Gene3D" id="3.40.109.10">
    <property type="entry name" value="NADH Oxidase"/>
    <property type="match status" value="1"/>
</dbReference>
<reference evidence="4 5" key="1">
    <citation type="journal article" date="2012" name="Appl. Environ. Microbiol.">
        <title>Involvement of two latex-clearing proteins during rubber degradation and insights into the subsequent degradation pathway revealed by the genome sequence of Gordonia polyisoprenivorans strain VH2.</title>
        <authorList>
            <person name="Hiessl S."/>
            <person name="Schuldes J."/>
            <person name="Thurmer A."/>
            <person name="Halbsguth T."/>
            <person name="Broker D."/>
            <person name="Angelov A."/>
            <person name="Liebl W."/>
            <person name="Daniel R."/>
            <person name="Steinbuchel A."/>
        </authorList>
    </citation>
    <scope>NUCLEOTIDE SEQUENCE [LARGE SCALE GENOMIC DNA]</scope>
    <source>
        <strain evidence="5">DSM 44266 / VH2</strain>
    </source>
</reference>
<keyword evidence="5" id="KW-1185">Reference proteome</keyword>
<dbReference type="SUPFAM" id="SSF55469">
    <property type="entry name" value="FMN-dependent nitroreductase-like"/>
    <property type="match status" value="1"/>
</dbReference>
<evidence type="ECO:0000259" key="3">
    <source>
        <dbReference type="Pfam" id="PF00881"/>
    </source>
</evidence>
<evidence type="ECO:0000313" key="4">
    <source>
        <dbReference type="EMBL" id="AFA75602.1"/>
    </source>
</evidence>
<keyword evidence="2" id="KW-0560">Oxidoreductase</keyword>
<protein>
    <submittedName>
        <fullName evidence="4">Putative nitroreductase</fullName>
    </submittedName>
</protein>
<evidence type="ECO:0000313" key="5">
    <source>
        <dbReference type="Proteomes" id="UP000009154"/>
    </source>
</evidence>
<name>H6MYG9_GORPV</name>
<evidence type="ECO:0000256" key="1">
    <source>
        <dbReference type="ARBA" id="ARBA00007118"/>
    </source>
</evidence>
<accession>H6MYG9</accession>
<dbReference type="EMBL" id="CP003119">
    <property type="protein sequence ID" value="AFA75602.1"/>
    <property type="molecule type" value="Genomic_DNA"/>
</dbReference>
<dbReference type="CDD" id="cd02062">
    <property type="entry name" value="Nitro_FMN_reductase"/>
    <property type="match status" value="1"/>
</dbReference>
<proteinExistence type="inferred from homology"/>
<organism evidence="4 5">
    <name type="scientific">Gordonia polyisoprenivorans (strain DSM 44266 / VH2)</name>
    <dbReference type="NCBI Taxonomy" id="1112204"/>
    <lineage>
        <taxon>Bacteria</taxon>
        <taxon>Bacillati</taxon>
        <taxon>Actinomycetota</taxon>
        <taxon>Actinomycetes</taxon>
        <taxon>Mycobacteriales</taxon>
        <taxon>Gordoniaceae</taxon>
        <taxon>Gordonia</taxon>
    </lineage>
</organism>
<dbReference type="PANTHER" id="PTHR43673:SF10">
    <property type="entry name" value="NADH DEHYDROGENASE_NAD(P)H NITROREDUCTASE XCC3605-RELATED"/>
    <property type="match status" value="1"/>
</dbReference>
<feature type="domain" description="Nitroreductase" evidence="3">
    <location>
        <begin position="12"/>
        <end position="192"/>
    </location>
</feature>
<comment type="similarity">
    <text evidence="1">Belongs to the nitroreductase family.</text>
</comment>
<dbReference type="KEGG" id="gpo:GPOL_c46010"/>
<sequence length="222" mass="24002">MEFDDVIRTTFAAREFTDDPVSDEVLWDILDTARFAPSGGNRQGAHVIAVRDPATKQAVAELSKTGARRYLAQRAAGEMPWNVVHPSAVTDADLAATKGVDEFVAPLAAAPVLLVVTVNLEVVASMDKDLDRIGVVPGGSIYPLVWNILTTARSRGYGGTITTMAVTEEPGVRELLAIPDTHAVAAVLPLGKPVKQLTRLRREPVEDFVTRERFDGNPFTPM</sequence>
<dbReference type="HOGENOM" id="CLU_070764_7_2_11"/>
<evidence type="ECO:0000256" key="2">
    <source>
        <dbReference type="ARBA" id="ARBA00023002"/>
    </source>
</evidence>
<gene>
    <name evidence="4" type="ordered locus">GPOL_c46010</name>
</gene>
<dbReference type="InterPro" id="IPR029479">
    <property type="entry name" value="Nitroreductase"/>
</dbReference>
<dbReference type="GO" id="GO:0016491">
    <property type="term" value="F:oxidoreductase activity"/>
    <property type="evidence" value="ECO:0007669"/>
    <property type="project" value="UniProtKB-KW"/>
</dbReference>
<dbReference type="AlphaFoldDB" id="H6MYG9"/>
<dbReference type="GeneID" id="90161595"/>
<dbReference type="PANTHER" id="PTHR43673">
    <property type="entry name" value="NAD(P)H NITROREDUCTASE YDGI-RELATED"/>
    <property type="match status" value="1"/>
</dbReference>
<dbReference type="Pfam" id="PF00881">
    <property type="entry name" value="Nitroreductase"/>
    <property type="match status" value="1"/>
</dbReference>
<dbReference type="eggNOG" id="COG0778">
    <property type="taxonomic scope" value="Bacteria"/>
</dbReference>
<dbReference type="RefSeq" id="WP_014361776.1">
    <property type="nucleotide sequence ID" value="NC_016906.1"/>
</dbReference>
<dbReference type="STRING" id="1112204.GPOL_c46010"/>